<dbReference type="GO" id="GO:0016853">
    <property type="term" value="F:isomerase activity"/>
    <property type="evidence" value="ECO:0007669"/>
    <property type="project" value="UniProtKB-KW"/>
</dbReference>
<keyword evidence="1 4" id="KW-0378">Hydrolase</keyword>
<dbReference type="Gene3D" id="3.20.20.80">
    <property type="entry name" value="Glycosidases"/>
    <property type="match status" value="1"/>
</dbReference>
<dbReference type="InterPro" id="IPR017853">
    <property type="entry name" value="GH"/>
</dbReference>
<dbReference type="Proteomes" id="UP000424462">
    <property type="component" value="Chromosome"/>
</dbReference>
<dbReference type="InterPro" id="IPR006047">
    <property type="entry name" value="GH13_cat_dom"/>
</dbReference>
<dbReference type="Pfam" id="PF00128">
    <property type="entry name" value="Alpha-amylase"/>
    <property type="match status" value="1"/>
</dbReference>
<sequence length="420" mass="47411">MDWSEHAIFWHIYPLGFCGAPIREPDAQPQPRLRTLLNWLDYAVELGINGLLLGPVCHSQTHGYDVLDQLKIDPRLGGVEDFDELLREAKQRGLRIVMDGVFSHVGDQHPDLLQALAEGPDSEKAARFDIDWKAEGGPKPRVFEGHEGLVRLNHADPGTRDHAVEVLNYWLERGIDGWRLDAAYSVDPGFWDEVLPRVRAEHPDVWFLGEVIHGDYSAFSWDAKMDSITQYELWKGIWSSIKENNLYELDHTLQRHDEFLESFVPQTFIGNHDVTRITSTLGVEGAVTALAILMTIGGVPSIYAGDEQGYTGIKREQVGGDDEVRPAFPEHPSELSELGADIFRAHKELIGLRRRNSWLHDSMLKMHDLSNTTCRYQVVGTDSSEVLDVSINLKPGKGQPRVVIRDHQGGVLWKQKAPKK</sequence>
<evidence type="ECO:0000256" key="2">
    <source>
        <dbReference type="ARBA" id="ARBA00023295"/>
    </source>
</evidence>
<evidence type="ECO:0000259" key="3">
    <source>
        <dbReference type="SMART" id="SM00642"/>
    </source>
</evidence>
<dbReference type="CDD" id="cd11354">
    <property type="entry name" value="AmyAc_bac_CMD_like"/>
    <property type="match status" value="1"/>
</dbReference>
<dbReference type="GO" id="GO:0031216">
    <property type="term" value="F:neopullulanase activity"/>
    <property type="evidence" value="ECO:0007669"/>
    <property type="project" value="UniProtKB-EC"/>
</dbReference>
<accession>A0A6B8VSW2</accession>
<evidence type="ECO:0000313" key="5">
    <source>
        <dbReference type="Proteomes" id="UP000424462"/>
    </source>
</evidence>
<dbReference type="GO" id="GO:0005975">
    <property type="term" value="P:carbohydrate metabolic process"/>
    <property type="evidence" value="ECO:0007669"/>
    <property type="project" value="InterPro"/>
</dbReference>
<feature type="domain" description="Glycosyl hydrolase family 13 catalytic" evidence="3">
    <location>
        <begin position="11"/>
        <end position="353"/>
    </location>
</feature>
<reference evidence="4 5" key="1">
    <citation type="submission" date="2019-11" db="EMBL/GenBank/DDBJ databases">
        <title>Complete genome sequence of Corynebacterium kalinowskii 1959, a novel Corynebacterium species isolated from soil of a small paddock in Vilsendorf, Germany.</title>
        <authorList>
            <person name="Schaffert L."/>
            <person name="Ruwe M."/>
            <person name="Milse J."/>
            <person name="Hanuschka K."/>
            <person name="Ortseifen V."/>
            <person name="Droste J."/>
            <person name="Brandt D."/>
            <person name="Schlueter L."/>
            <person name="Kutter Y."/>
            <person name="Vinke S."/>
            <person name="Viehoefer P."/>
            <person name="Jacob L."/>
            <person name="Luebke N.-C."/>
            <person name="Schulte-Berndt E."/>
            <person name="Hain C."/>
            <person name="Linder M."/>
            <person name="Schmidt P."/>
            <person name="Wollenschlaeger L."/>
            <person name="Luttermann T."/>
            <person name="Thieme E."/>
            <person name="Hassa J."/>
            <person name="Haak M."/>
            <person name="Wittchen M."/>
            <person name="Mentz A."/>
            <person name="Persicke M."/>
            <person name="Busche T."/>
            <person name="Ruckert C."/>
        </authorList>
    </citation>
    <scope>NUCLEOTIDE SEQUENCE [LARGE SCALE GENOMIC DNA]</scope>
    <source>
        <strain evidence="4 5">2039</strain>
    </source>
</reference>
<keyword evidence="5" id="KW-1185">Reference proteome</keyword>
<evidence type="ECO:0000313" key="4">
    <source>
        <dbReference type="EMBL" id="QGU07243.1"/>
    </source>
</evidence>
<dbReference type="KEGG" id="cok:COCCU_06525"/>
<dbReference type="SUPFAM" id="SSF51445">
    <property type="entry name" value="(Trans)glycosidases"/>
    <property type="match status" value="1"/>
</dbReference>
<gene>
    <name evidence="4" type="primary">tvaII</name>
    <name evidence="4" type="ORF">COCCU_06525</name>
</gene>
<organism evidence="4 5">
    <name type="scientific">Corynebacterium occultum</name>
    <dbReference type="NCBI Taxonomy" id="2675219"/>
    <lineage>
        <taxon>Bacteria</taxon>
        <taxon>Bacillati</taxon>
        <taxon>Actinomycetota</taxon>
        <taxon>Actinomycetes</taxon>
        <taxon>Mycobacteriales</taxon>
        <taxon>Corynebacteriaceae</taxon>
        <taxon>Corynebacterium</taxon>
    </lineage>
</organism>
<name>A0A6B8VSW2_9CORY</name>
<dbReference type="SMART" id="SM00642">
    <property type="entry name" value="Aamy"/>
    <property type="match status" value="1"/>
</dbReference>
<dbReference type="EC" id="3.2.1.135" evidence="4"/>
<dbReference type="PANTHER" id="PTHR10357:SF210">
    <property type="entry name" value="MALTODEXTRIN GLUCOSIDASE"/>
    <property type="match status" value="1"/>
</dbReference>
<dbReference type="RefSeq" id="WP_156230756.1">
    <property type="nucleotide sequence ID" value="NZ_CP046455.1"/>
</dbReference>
<dbReference type="EMBL" id="CP046455">
    <property type="protein sequence ID" value="QGU07243.1"/>
    <property type="molecule type" value="Genomic_DNA"/>
</dbReference>
<protein>
    <submittedName>
        <fullName evidence="4">Neopullulanase 2</fullName>
        <ecNumber evidence="4">3.2.1.135</ecNumber>
    </submittedName>
</protein>
<keyword evidence="2 4" id="KW-0326">Glycosidase</keyword>
<proteinExistence type="predicted"/>
<dbReference type="AlphaFoldDB" id="A0A6B8VSW2"/>
<dbReference type="PANTHER" id="PTHR10357">
    <property type="entry name" value="ALPHA-AMYLASE FAMILY MEMBER"/>
    <property type="match status" value="1"/>
</dbReference>
<evidence type="ECO:0000256" key="1">
    <source>
        <dbReference type="ARBA" id="ARBA00022801"/>
    </source>
</evidence>